<dbReference type="HOGENOM" id="CLU_039028_2_0_6"/>
<dbReference type="EMBL" id="CP011132">
    <property type="protein sequence ID" value="AKE60081.1"/>
    <property type="molecule type" value="Genomic_DNA"/>
</dbReference>
<protein>
    <recommendedName>
        <fullName evidence="4">Helix-turn-helix domain protein</fullName>
    </recommendedName>
</protein>
<dbReference type="PATRIC" id="fig|1261127.3.peg.3497"/>
<dbReference type="InterPro" id="IPR047749">
    <property type="entry name" value="STY4528-like"/>
</dbReference>
<sequence>MTPYIQALINTTGDKLQQRMLKDPTTASDSLLFMGNQHDTVPRRLLQDPLLSPRDKFAWQVIRMQAQENGGAVFPSYSELQVQLSNRPLDEKASRSTVSRALLMLRLTRWLSLCHKARDRVSGRIMGNIYALHDEPLTVLDALRFDASYLHLLDQCSRYENKTIRATAQSILYDVRQDTSLRYLSSRIDLLEERARWQQRQSSEKTKPETPGLNVVPGEIRPGTESGLSRKPGPDGLVSDQDPASVRTVLTDNGNSTTPRANDSPPCWPPEIPLTQPEKQLVLQAMQNLPPALRQDVLDDAARRVSRGGVQNPLAYLLATLRKAQSGEFNQYRRDKPVVSEFVPPVVSEPEVPAEPRKKRDISKLVAEIRRSVWGRVDVSVIT</sequence>
<dbReference type="NCBIfam" id="NF040582">
    <property type="entry name" value="STY4528_fam"/>
    <property type="match status" value="1"/>
</dbReference>
<gene>
    <name evidence="2" type="ORF">F384_16730</name>
</gene>
<evidence type="ECO:0000256" key="1">
    <source>
        <dbReference type="SAM" id="MobiDB-lite"/>
    </source>
</evidence>
<reference evidence="2 3" key="1">
    <citation type="journal article" date="2013" name="Appl. Microbiol. Biotechnol.">
        <title>Glycerol assimilation and production of 1,3-propanediol by Citrobacter amalonaticus Y19.</title>
        <authorList>
            <person name="Ainala S.K."/>
            <person name="Ashok S."/>
            <person name="Ko Y."/>
            <person name="Park S."/>
        </authorList>
    </citation>
    <scope>NUCLEOTIDE SEQUENCE [LARGE SCALE GENOMIC DNA]</scope>
    <source>
        <strain evidence="2 3">Y19</strain>
    </source>
</reference>
<dbReference type="AlphaFoldDB" id="A0A0F6TWI5"/>
<feature type="compositionally biased region" description="Basic and acidic residues" evidence="1">
    <location>
        <begin position="198"/>
        <end position="208"/>
    </location>
</feature>
<dbReference type="Proteomes" id="UP000034085">
    <property type="component" value="Chromosome"/>
</dbReference>
<organism evidence="2 3">
    <name type="scientific">Citrobacter amalonaticus Y19</name>
    <dbReference type="NCBI Taxonomy" id="1261127"/>
    <lineage>
        <taxon>Bacteria</taxon>
        <taxon>Pseudomonadati</taxon>
        <taxon>Pseudomonadota</taxon>
        <taxon>Gammaproteobacteria</taxon>
        <taxon>Enterobacterales</taxon>
        <taxon>Enterobacteriaceae</taxon>
        <taxon>Citrobacter</taxon>
    </lineage>
</organism>
<evidence type="ECO:0000313" key="2">
    <source>
        <dbReference type="EMBL" id="AKE60081.1"/>
    </source>
</evidence>
<name>A0A0F6TWI5_CITAM</name>
<dbReference type="KEGG" id="cama:F384_16730"/>
<accession>A0A0F6TWI5</accession>
<dbReference type="RefSeq" id="WP_046487359.1">
    <property type="nucleotide sequence ID" value="NZ_CP011132.1"/>
</dbReference>
<feature type="region of interest" description="Disordered" evidence="1">
    <location>
        <begin position="198"/>
        <end position="244"/>
    </location>
</feature>
<proteinExistence type="predicted"/>
<dbReference type="OrthoDB" id="8556561at2"/>
<evidence type="ECO:0000313" key="3">
    <source>
        <dbReference type="Proteomes" id="UP000034085"/>
    </source>
</evidence>
<evidence type="ECO:0008006" key="4">
    <source>
        <dbReference type="Google" id="ProtNLM"/>
    </source>
</evidence>